<evidence type="ECO:0000256" key="4">
    <source>
        <dbReference type="ARBA" id="ARBA00023136"/>
    </source>
</evidence>
<protein>
    <submittedName>
        <fullName evidence="7">Vitamin K-dependent gamma-carboxylase</fullName>
    </submittedName>
</protein>
<comment type="subcellular location">
    <subcellularLocation>
        <location evidence="1">Endomembrane system</location>
        <topology evidence="1">Multi-pass membrane protein</topology>
    </subcellularLocation>
</comment>
<dbReference type="PANTHER" id="PTHR39535:SF2">
    <property type="entry name" value="HTTM DOMAIN-CONTAINING PROTEIN"/>
    <property type="match status" value="1"/>
</dbReference>
<dbReference type="Proteomes" id="UP000198876">
    <property type="component" value="Unassembled WGS sequence"/>
</dbReference>
<feature type="transmembrane region" description="Helical" evidence="5">
    <location>
        <begin position="88"/>
        <end position="109"/>
    </location>
</feature>
<dbReference type="InterPro" id="IPR053934">
    <property type="entry name" value="HTTM_dom"/>
</dbReference>
<dbReference type="GO" id="GO:0012505">
    <property type="term" value="C:endomembrane system"/>
    <property type="evidence" value="ECO:0007669"/>
    <property type="project" value="UniProtKB-SubCell"/>
</dbReference>
<evidence type="ECO:0000259" key="6">
    <source>
        <dbReference type="SMART" id="SM00752"/>
    </source>
</evidence>
<gene>
    <name evidence="7" type="ORF">SAMN04488063_1101</name>
</gene>
<dbReference type="AlphaFoldDB" id="A0A1I2NFE1"/>
<keyword evidence="3 5" id="KW-1133">Transmembrane helix</keyword>
<evidence type="ECO:0000256" key="2">
    <source>
        <dbReference type="ARBA" id="ARBA00022692"/>
    </source>
</evidence>
<dbReference type="SMART" id="SM00752">
    <property type="entry name" value="HTTM"/>
    <property type="match status" value="1"/>
</dbReference>
<reference evidence="8" key="1">
    <citation type="submission" date="2016-10" db="EMBL/GenBank/DDBJ databases">
        <authorList>
            <person name="Varghese N."/>
            <person name="Submissions S."/>
        </authorList>
    </citation>
    <scope>NUCLEOTIDE SEQUENCE [LARGE SCALE GENOMIC DNA]</scope>
    <source>
        <strain evidence="8">CGMCC 1.7739</strain>
    </source>
</reference>
<dbReference type="STRING" id="553467.SAMN04488063_1101"/>
<feature type="transmembrane region" description="Helical" evidence="5">
    <location>
        <begin position="33"/>
        <end position="51"/>
    </location>
</feature>
<organism evidence="7 8">
    <name type="scientific">Halopelagius inordinatus</name>
    <dbReference type="NCBI Taxonomy" id="553467"/>
    <lineage>
        <taxon>Archaea</taxon>
        <taxon>Methanobacteriati</taxon>
        <taxon>Methanobacteriota</taxon>
        <taxon>Stenosarchaea group</taxon>
        <taxon>Halobacteria</taxon>
        <taxon>Halobacteriales</taxon>
        <taxon>Haloferacaceae</taxon>
    </lineage>
</organism>
<feature type="domain" description="HTTM-like" evidence="6">
    <location>
        <begin position="24"/>
        <end position="294"/>
    </location>
</feature>
<proteinExistence type="predicted"/>
<name>A0A1I2NFE1_9EURY</name>
<sequence length="509" mass="55733">MVHTDLPPSVSSARGRLSAAVASRFGIDARALAALRISLGLLLFADLLLRARHLDAFYTDFGVLPRSVLYEQYPTVSQFSFHTLSGDAWVQALFFGLAGAFAVSLLFGYRTRTASLLSLVFFVSLSARNPGVLNGGDSLLCRLLFWGLFLPLGERWSLDARRRTGEPRDRIASLASAALLLQIVLVYSVNAVFKLRGDLWVGGEAVRYVLSLQQFTVRFGDSLAQFPVVLRVADAVWLGLVVAAPCLILLRGRTRAAFVSLFVGTHAGMFLTMRLGLFPLVSITALSVFLPSSSWDRLTARLSNPAERAARRVGPSDRFGRIRPSVSPLSLTPRVVASLAASIRRTAARIAPAVVAASLAAILVWNAAAVGVVAVPGENPRVDPTEHTWDMFAPYPLTTDGWYAAPGTLESGDRVDAFYLSSPVGDDRPDTSEMYPSARWRKYLVGVRYSESERLERGVAGYLCRRWNATHEDDLTNVTVYYVEQPTRLDGPEPTRRVELTHRNCSTGA</sequence>
<evidence type="ECO:0000256" key="3">
    <source>
        <dbReference type="ARBA" id="ARBA00022989"/>
    </source>
</evidence>
<evidence type="ECO:0000256" key="1">
    <source>
        <dbReference type="ARBA" id="ARBA00004127"/>
    </source>
</evidence>
<keyword evidence="8" id="KW-1185">Reference proteome</keyword>
<dbReference type="InterPro" id="IPR011020">
    <property type="entry name" value="HTTM-like"/>
</dbReference>
<keyword evidence="2 5" id="KW-0812">Transmembrane</keyword>
<evidence type="ECO:0000313" key="8">
    <source>
        <dbReference type="Proteomes" id="UP000198876"/>
    </source>
</evidence>
<dbReference type="Pfam" id="PF05090">
    <property type="entry name" value="HTTM"/>
    <property type="match status" value="1"/>
</dbReference>
<feature type="transmembrane region" description="Helical" evidence="5">
    <location>
        <begin position="228"/>
        <end position="250"/>
    </location>
</feature>
<dbReference type="PANTHER" id="PTHR39535">
    <property type="entry name" value="SPORULATION-DELAYING PROTEIN SDPB"/>
    <property type="match status" value="1"/>
</dbReference>
<dbReference type="InterPro" id="IPR052964">
    <property type="entry name" value="Sporulation_signal_mat"/>
</dbReference>
<feature type="transmembrane region" description="Helical" evidence="5">
    <location>
        <begin position="350"/>
        <end position="375"/>
    </location>
</feature>
<evidence type="ECO:0000313" key="7">
    <source>
        <dbReference type="EMBL" id="SFG00397.1"/>
    </source>
</evidence>
<keyword evidence="4 5" id="KW-0472">Membrane</keyword>
<feature type="transmembrane region" description="Helical" evidence="5">
    <location>
        <begin position="171"/>
        <end position="193"/>
    </location>
</feature>
<accession>A0A1I2NFE1</accession>
<dbReference type="EMBL" id="FOOQ01000001">
    <property type="protein sequence ID" value="SFG00397.1"/>
    <property type="molecule type" value="Genomic_DNA"/>
</dbReference>
<dbReference type="OrthoDB" id="327281at2157"/>
<evidence type="ECO:0000256" key="5">
    <source>
        <dbReference type="SAM" id="Phobius"/>
    </source>
</evidence>
<dbReference type="RefSeq" id="WP_177213279.1">
    <property type="nucleotide sequence ID" value="NZ_FOOQ01000001.1"/>
</dbReference>